<keyword evidence="1" id="KW-0472">Membrane</keyword>
<dbReference type="InParanoid" id="D2V8D5"/>
<sequence>MQKQLTITFLITILLSLVLLLSSNISAESTTCNFDEKIFMLSPGESYFPLECTISPFNEIRTDIELVGRGITLYLLTADQKQDYLQKTKDDIYYLPTFSNSLQSFVLQDESTTSISLSSTKRMDGIDKVFILMKEHKTYTVESSVRVKILITPQQATDSSNAGAIVGGILGTFTILGLCVIGGVIGGAILWKKKILQRWLKRGGEEYQTVL</sequence>
<feature type="transmembrane region" description="Helical" evidence="1">
    <location>
        <begin position="164"/>
        <end position="191"/>
    </location>
</feature>
<feature type="signal peptide" evidence="2">
    <location>
        <begin position="1"/>
        <end position="27"/>
    </location>
</feature>
<dbReference type="RefSeq" id="XP_002679769.1">
    <property type="nucleotide sequence ID" value="XM_002679723.1"/>
</dbReference>
<evidence type="ECO:0000256" key="2">
    <source>
        <dbReference type="SAM" id="SignalP"/>
    </source>
</evidence>
<proteinExistence type="predicted"/>
<dbReference type="EMBL" id="GG738856">
    <property type="protein sequence ID" value="EFC47025.1"/>
    <property type="molecule type" value="Genomic_DNA"/>
</dbReference>
<keyword evidence="4" id="KW-1185">Reference proteome</keyword>
<dbReference type="KEGG" id="ngr:NAEGRDRAFT_65118"/>
<accession>D2V8D5</accession>
<organism evidence="4">
    <name type="scientific">Naegleria gruberi</name>
    <name type="common">Amoeba</name>
    <dbReference type="NCBI Taxonomy" id="5762"/>
    <lineage>
        <taxon>Eukaryota</taxon>
        <taxon>Discoba</taxon>
        <taxon>Heterolobosea</taxon>
        <taxon>Tetramitia</taxon>
        <taxon>Eutetramitia</taxon>
        <taxon>Vahlkampfiidae</taxon>
        <taxon>Naegleria</taxon>
    </lineage>
</organism>
<gene>
    <name evidence="3" type="ORF">NAEGRDRAFT_65118</name>
</gene>
<feature type="chain" id="PRO_5003038500" evidence="2">
    <location>
        <begin position="28"/>
        <end position="211"/>
    </location>
</feature>
<dbReference type="Proteomes" id="UP000006671">
    <property type="component" value="Unassembled WGS sequence"/>
</dbReference>
<dbReference type="AlphaFoldDB" id="D2V8D5"/>
<evidence type="ECO:0000313" key="3">
    <source>
        <dbReference type="EMBL" id="EFC47025.1"/>
    </source>
</evidence>
<protein>
    <submittedName>
        <fullName evidence="3">Predicted protein</fullName>
    </submittedName>
</protein>
<dbReference type="VEuPathDB" id="AmoebaDB:NAEGRDRAFT_65118"/>
<keyword evidence="1" id="KW-1133">Transmembrane helix</keyword>
<name>D2V8D5_NAEGR</name>
<evidence type="ECO:0000313" key="4">
    <source>
        <dbReference type="Proteomes" id="UP000006671"/>
    </source>
</evidence>
<reference evidence="3 4" key="1">
    <citation type="journal article" date="2010" name="Cell">
        <title>The genome of Naegleria gruberi illuminates early eukaryotic versatility.</title>
        <authorList>
            <person name="Fritz-Laylin L.K."/>
            <person name="Prochnik S.E."/>
            <person name="Ginger M.L."/>
            <person name="Dacks J.B."/>
            <person name="Carpenter M.L."/>
            <person name="Field M.C."/>
            <person name="Kuo A."/>
            <person name="Paredez A."/>
            <person name="Chapman J."/>
            <person name="Pham J."/>
            <person name="Shu S."/>
            <person name="Neupane R."/>
            <person name="Cipriano M."/>
            <person name="Mancuso J."/>
            <person name="Tu H."/>
            <person name="Salamov A."/>
            <person name="Lindquist E."/>
            <person name="Shapiro H."/>
            <person name="Lucas S."/>
            <person name="Grigoriev I.V."/>
            <person name="Cande W.Z."/>
            <person name="Fulton C."/>
            <person name="Rokhsar D.S."/>
            <person name="Dawson S.C."/>
        </authorList>
    </citation>
    <scope>NUCLEOTIDE SEQUENCE [LARGE SCALE GENOMIC DNA]</scope>
    <source>
        <strain evidence="3 4">NEG-M</strain>
    </source>
</reference>
<dbReference type="GeneID" id="8861337"/>
<keyword evidence="2" id="KW-0732">Signal</keyword>
<evidence type="ECO:0000256" key="1">
    <source>
        <dbReference type="SAM" id="Phobius"/>
    </source>
</evidence>
<keyword evidence="1" id="KW-0812">Transmembrane</keyword>